<evidence type="ECO:0000256" key="1">
    <source>
        <dbReference type="SAM" id="MobiDB-lite"/>
    </source>
</evidence>
<comment type="caution">
    <text evidence="2">The sequence shown here is derived from an EMBL/GenBank/DDBJ whole genome shotgun (WGS) entry which is preliminary data.</text>
</comment>
<feature type="region of interest" description="Disordered" evidence="1">
    <location>
        <begin position="39"/>
        <end position="62"/>
    </location>
</feature>
<accession>A0AAV0VXT9</accession>
<keyword evidence="3" id="KW-1185">Reference proteome</keyword>
<evidence type="ECO:0000313" key="3">
    <source>
        <dbReference type="Proteomes" id="UP001160148"/>
    </source>
</evidence>
<sequence>MEYKSKVHITPISRDQTSKTILHAKPLYYILTLRLGTETETMDDEPSESPEFNSTSQISPPSSLLPPIFISLSVTSTNYVSRSKK</sequence>
<evidence type="ECO:0000313" key="2">
    <source>
        <dbReference type="EMBL" id="CAI6349122.1"/>
    </source>
</evidence>
<dbReference type="AlphaFoldDB" id="A0AAV0VXT9"/>
<reference evidence="2 3" key="1">
    <citation type="submission" date="2023-01" db="EMBL/GenBank/DDBJ databases">
        <authorList>
            <person name="Whitehead M."/>
        </authorList>
    </citation>
    <scope>NUCLEOTIDE SEQUENCE [LARGE SCALE GENOMIC DNA]</scope>
</reference>
<gene>
    <name evidence="2" type="ORF">MEUPH1_LOCUS5722</name>
</gene>
<dbReference type="Proteomes" id="UP001160148">
    <property type="component" value="Unassembled WGS sequence"/>
</dbReference>
<dbReference type="EMBL" id="CARXXK010000001">
    <property type="protein sequence ID" value="CAI6349122.1"/>
    <property type="molecule type" value="Genomic_DNA"/>
</dbReference>
<protein>
    <submittedName>
        <fullName evidence="2">Uncharacterized protein</fullName>
    </submittedName>
</protein>
<organism evidence="2 3">
    <name type="scientific">Macrosiphum euphorbiae</name>
    <name type="common">potato aphid</name>
    <dbReference type="NCBI Taxonomy" id="13131"/>
    <lineage>
        <taxon>Eukaryota</taxon>
        <taxon>Metazoa</taxon>
        <taxon>Ecdysozoa</taxon>
        <taxon>Arthropoda</taxon>
        <taxon>Hexapoda</taxon>
        <taxon>Insecta</taxon>
        <taxon>Pterygota</taxon>
        <taxon>Neoptera</taxon>
        <taxon>Paraneoptera</taxon>
        <taxon>Hemiptera</taxon>
        <taxon>Sternorrhyncha</taxon>
        <taxon>Aphidomorpha</taxon>
        <taxon>Aphidoidea</taxon>
        <taxon>Aphididae</taxon>
        <taxon>Macrosiphini</taxon>
        <taxon>Macrosiphum</taxon>
    </lineage>
</organism>
<proteinExistence type="predicted"/>
<name>A0AAV0VXT9_9HEMI</name>